<dbReference type="RefSeq" id="WP_013386975.1">
    <property type="nucleotide sequence ID" value="NC_014632.1"/>
</dbReference>
<dbReference type="Pfam" id="PF05175">
    <property type="entry name" value="MTS"/>
    <property type="match status" value="1"/>
</dbReference>
<dbReference type="STRING" id="572544.Ilyop_0517"/>
<dbReference type="GO" id="GO:0032259">
    <property type="term" value="P:methylation"/>
    <property type="evidence" value="ECO:0007669"/>
    <property type="project" value="UniProtKB-KW"/>
</dbReference>
<dbReference type="InterPro" id="IPR029063">
    <property type="entry name" value="SAM-dependent_MTases_sf"/>
</dbReference>
<dbReference type="InterPro" id="IPR050210">
    <property type="entry name" value="tRNA_Adenine-N(6)_MTase"/>
</dbReference>
<dbReference type="Gene3D" id="3.40.50.150">
    <property type="entry name" value="Vaccinia Virus protein VP39"/>
    <property type="match status" value="1"/>
</dbReference>
<dbReference type="AlphaFoldDB" id="E3H615"/>
<keyword evidence="2" id="KW-0489">Methyltransferase</keyword>
<sequence>MILPDEDITILGEVERDIIQKKNGFRFSIDAVILADFFKGKKLGKLLEIGTGTGIISILLSDREEIEKITALEVQAEMAELAERNVKRNSLEKRIEVVLGDVKEMKAGNVYDYVISNPPYMPLDGKKINLHDNKALSRHEINLNLEELIKNAKRLLKPRGQFFMVHRTYRFAEISTVLEREGFSIKRVRFVYSDHKSSSNLVLIEASKGRKEILEVEKPLYLNN</sequence>
<dbReference type="GO" id="GO:0008170">
    <property type="term" value="F:N-methyltransferase activity"/>
    <property type="evidence" value="ECO:0007669"/>
    <property type="project" value="UniProtKB-ARBA"/>
</dbReference>
<gene>
    <name evidence="2" type="ordered locus">Ilyop_0517</name>
</gene>
<reference evidence="2 3" key="1">
    <citation type="journal article" date="2010" name="Stand. Genomic Sci.">
        <title>Complete genome sequence of Ilyobacter polytropus type strain (CuHbu1).</title>
        <authorList>
            <person name="Sikorski J."/>
            <person name="Chertkov O."/>
            <person name="Lapidus A."/>
            <person name="Nolan M."/>
            <person name="Lucas S."/>
            <person name="Del Rio T.G."/>
            <person name="Tice H."/>
            <person name="Cheng J.F."/>
            <person name="Tapia R."/>
            <person name="Han C."/>
            <person name="Goodwin L."/>
            <person name="Pitluck S."/>
            <person name="Liolios K."/>
            <person name="Ivanova N."/>
            <person name="Mavromatis K."/>
            <person name="Mikhailova N."/>
            <person name="Pati A."/>
            <person name="Chen A."/>
            <person name="Palaniappan K."/>
            <person name="Land M."/>
            <person name="Hauser L."/>
            <person name="Chang Y.J."/>
            <person name="Jeffries C.D."/>
            <person name="Brambilla E."/>
            <person name="Yasawong M."/>
            <person name="Rohde M."/>
            <person name="Pukall R."/>
            <person name="Spring S."/>
            <person name="Goker M."/>
            <person name="Woyke T."/>
            <person name="Bristow J."/>
            <person name="Eisen J.A."/>
            <person name="Markowitz V."/>
            <person name="Hugenholtz P."/>
            <person name="Kyrpides N.C."/>
            <person name="Klenk H.P."/>
        </authorList>
    </citation>
    <scope>NUCLEOTIDE SEQUENCE [LARGE SCALE GENOMIC DNA]</scope>
    <source>
        <strain evidence="3">ATCC 51220 / DSM 2926 / LMG 16218 / CuHBu1</strain>
    </source>
</reference>
<dbReference type="GO" id="GO:0008757">
    <property type="term" value="F:S-adenosylmethionine-dependent methyltransferase activity"/>
    <property type="evidence" value="ECO:0007669"/>
    <property type="project" value="UniProtKB-ARBA"/>
</dbReference>
<dbReference type="PANTHER" id="PTHR47739">
    <property type="entry name" value="TRNA1(VAL) (ADENINE(37)-N6)-METHYLTRANSFERASE"/>
    <property type="match status" value="1"/>
</dbReference>
<protein>
    <submittedName>
        <fullName evidence="2">Methyltransferase small</fullName>
    </submittedName>
</protein>
<keyword evidence="2" id="KW-0808">Transferase</keyword>
<evidence type="ECO:0000313" key="3">
    <source>
        <dbReference type="Proteomes" id="UP000006875"/>
    </source>
</evidence>
<proteinExistence type="predicted"/>
<evidence type="ECO:0000313" key="2">
    <source>
        <dbReference type="EMBL" id="ADO82305.1"/>
    </source>
</evidence>
<organism evidence="2 3">
    <name type="scientific">Ilyobacter polytropus (strain ATCC 51220 / DSM 2926 / LMG 16218 / CuHBu1)</name>
    <dbReference type="NCBI Taxonomy" id="572544"/>
    <lineage>
        <taxon>Bacteria</taxon>
        <taxon>Fusobacteriati</taxon>
        <taxon>Fusobacteriota</taxon>
        <taxon>Fusobacteriia</taxon>
        <taxon>Fusobacteriales</taxon>
        <taxon>Fusobacteriaceae</taxon>
        <taxon>Ilyobacter</taxon>
    </lineage>
</organism>
<accession>E3H615</accession>
<dbReference type="InterPro" id="IPR002052">
    <property type="entry name" value="DNA_methylase_N6_adenine_CS"/>
</dbReference>
<dbReference type="HOGENOM" id="CLU_061983_3_0_0"/>
<dbReference type="PANTHER" id="PTHR47739:SF1">
    <property type="entry name" value="TRNA1(VAL) (ADENINE(37)-N6)-METHYLTRANSFERASE"/>
    <property type="match status" value="1"/>
</dbReference>
<dbReference type="InterPro" id="IPR007848">
    <property type="entry name" value="Small_mtfrase_dom"/>
</dbReference>
<dbReference type="GO" id="GO:0003676">
    <property type="term" value="F:nucleic acid binding"/>
    <property type="evidence" value="ECO:0007669"/>
    <property type="project" value="InterPro"/>
</dbReference>
<name>E3H615_ILYPC</name>
<dbReference type="eggNOG" id="COG4123">
    <property type="taxonomic scope" value="Bacteria"/>
</dbReference>
<dbReference type="SUPFAM" id="SSF53335">
    <property type="entry name" value="S-adenosyl-L-methionine-dependent methyltransferases"/>
    <property type="match status" value="1"/>
</dbReference>
<evidence type="ECO:0000259" key="1">
    <source>
        <dbReference type="Pfam" id="PF05175"/>
    </source>
</evidence>
<feature type="domain" description="Methyltransferase small" evidence="1">
    <location>
        <begin position="33"/>
        <end position="179"/>
    </location>
</feature>
<dbReference type="Proteomes" id="UP000006875">
    <property type="component" value="Chromosome"/>
</dbReference>
<dbReference type="KEGG" id="ipo:Ilyop_0517"/>
<keyword evidence="3" id="KW-1185">Reference proteome</keyword>
<dbReference type="PROSITE" id="PS00092">
    <property type="entry name" value="N6_MTASE"/>
    <property type="match status" value="1"/>
</dbReference>
<dbReference type="CDD" id="cd02440">
    <property type="entry name" value="AdoMet_MTases"/>
    <property type="match status" value="1"/>
</dbReference>
<dbReference type="EMBL" id="CP002281">
    <property type="protein sequence ID" value="ADO82305.1"/>
    <property type="molecule type" value="Genomic_DNA"/>
</dbReference>